<organism evidence="2">
    <name type="scientific">marine metagenome</name>
    <dbReference type="NCBI Taxonomy" id="408172"/>
    <lineage>
        <taxon>unclassified sequences</taxon>
        <taxon>metagenomes</taxon>
        <taxon>ecological metagenomes</taxon>
    </lineage>
</organism>
<evidence type="ECO:0000256" key="1">
    <source>
        <dbReference type="SAM" id="Phobius"/>
    </source>
</evidence>
<keyword evidence="1" id="KW-0472">Membrane</keyword>
<accession>A0A381N0N4</accession>
<dbReference type="AlphaFoldDB" id="A0A381N0N4"/>
<sequence length="176" mass="18483">MEDSALVEDRKAGAHRTLTALVIMMSALFVGSLLFMVLSGDQGSPEGRRVLAVLPVQGSNPETVADRFAGFGEGLAAYFGRADPMVLGVFGPASTSRLVESGEDPLSVGRTLGADMVLVGREVSGDLSATLVSELFRVDDGTTLWRGEYEAGLDLDRSALLLGVALEVTGVLDLPR</sequence>
<name>A0A381N0N4_9ZZZZ</name>
<dbReference type="EMBL" id="UINC01000055">
    <property type="protein sequence ID" value="SUZ48170.1"/>
    <property type="molecule type" value="Genomic_DNA"/>
</dbReference>
<reference evidence="2" key="1">
    <citation type="submission" date="2018-05" db="EMBL/GenBank/DDBJ databases">
        <authorList>
            <person name="Lanie J.A."/>
            <person name="Ng W.-L."/>
            <person name="Kazmierczak K.M."/>
            <person name="Andrzejewski T.M."/>
            <person name="Davidsen T.M."/>
            <person name="Wayne K.J."/>
            <person name="Tettelin H."/>
            <person name="Glass J.I."/>
            <person name="Rusch D."/>
            <person name="Podicherti R."/>
            <person name="Tsui H.-C.T."/>
            <person name="Winkler M.E."/>
        </authorList>
    </citation>
    <scope>NUCLEOTIDE SEQUENCE</scope>
</reference>
<feature type="transmembrane region" description="Helical" evidence="1">
    <location>
        <begin position="20"/>
        <end position="39"/>
    </location>
</feature>
<keyword evidence="1" id="KW-0812">Transmembrane</keyword>
<protein>
    <submittedName>
        <fullName evidence="2">Uncharacterized protein</fullName>
    </submittedName>
</protein>
<evidence type="ECO:0000313" key="2">
    <source>
        <dbReference type="EMBL" id="SUZ48170.1"/>
    </source>
</evidence>
<proteinExistence type="predicted"/>
<keyword evidence="1" id="KW-1133">Transmembrane helix</keyword>
<gene>
    <name evidence="2" type="ORF">METZ01_LOCUS1024</name>
</gene>